<dbReference type="PANTHER" id="PTHR45348:SF7">
    <property type="entry name" value="ZINC BINDING OXIDOREDUCTASE, PUTATIVE-RELATED"/>
    <property type="match status" value="1"/>
</dbReference>
<dbReference type="Proteomes" id="UP000829364">
    <property type="component" value="Chromosome 5"/>
</dbReference>
<dbReference type="CDD" id="cd08249">
    <property type="entry name" value="enoyl_reductase_like"/>
    <property type="match status" value="1"/>
</dbReference>
<dbReference type="SMART" id="SM00829">
    <property type="entry name" value="PKS_ER"/>
    <property type="match status" value="1"/>
</dbReference>
<dbReference type="GO" id="GO:0016651">
    <property type="term" value="F:oxidoreductase activity, acting on NAD(P)H"/>
    <property type="evidence" value="ECO:0007669"/>
    <property type="project" value="InterPro"/>
</dbReference>
<feature type="domain" description="Enoyl reductase (ER)" evidence="4">
    <location>
        <begin position="8"/>
        <end position="367"/>
    </location>
</feature>
<dbReference type="GeneID" id="72067761"/>
<dbReference type="OrthoDB" id="9992527at2759"/>
<feature type="compositionally biased region" description="Low complexity" evidence="3">
    <location>
        <begin position="164"/>
        <end position="173"/>
    </location>
</feature>
<dbReference type="InterPro" id="IPR020843">
    <property type="entry name" value="ER"/>
</dbReference>
<evidence type="ECO:0000313" key="6">
    <source>
        <dbReference type="Proteomes" id="UP000829364"/>
    </source>
</evidence>
<dbReference type="EMBL" id="CP086358">
    <property type="protein sequence ID" value="UNI19637.1"/>
    <property type="molecule type" value="Genomic_DNA"/>
</dbReference>
<evidence type="ECO:0000256" key="1">
    <source>
        <dbReference type="ARBA" id="ARBA00008072"/>
    </source>
</evidence>
<feature type="region of interest" description="Disordered" evidence="3">
    <location>
        <begin position="164"/>
        <end position="186"/>
    </location>
</feature>
<dbReference type="PANTHER" id="PTHR45348">
    <property type="entry name" value="HYPOTHETICAL OXIDOREDUCTASE (EUROFUNG)"/>
    <property type="match status" value="1"/>
</dbReference>
<dbReference type="InterPro" id="IPR013154">
    <property type="entry name" value="ADH-like_N"/>
</dbReference>
<proteinExistence type="inferred from homology"/>
<dbReference type="KEGG" id="ptkz:JDV02_005812"/>
<dbReference type="Gene3D" id="3.90.180.10">
    <property type="entry name" value="Medium-chain alcohol dehydrogenases, catalytic domain"/>
    <property type="match status" value="1"/>
</dbReference>
<organism evidence="5 6">
    <name type="scientific">Purpureocillium takamizusanense</name>
    <dbReference type="NCBI Taxonomy" id="2060973"/>
    <lineage>
        <taxon>Eukaryota</taxon>
        <taxon>Fungi</taxon>
        <taxon>Dikarya</taxon>
        <taxon>Ascomycota</taxon>
        <taxon>Pezizomycotina</taxon>
        <taxon>Sordariomycetes</taxon>
        <taxon>Hypocreomycetidae</taxon>
        <taxon>Hypocreales</taxon>
        <taxon>Ophiocordycipitaceae</taxon>
        <taxon>Purpureocillium</taxon>
    </lineage>
</organism>
<sequence length="429" mass="45421">MKALVFETATRTASVKEVPRPVPGPGEVLVRVHAVALNPVDQIHFAGPIAAQTERVMGTDFAGVVVDCGPATASSSEHENGDRDEDARTVEGARVAGFVQGASSANDRPGAFAEYVVAPYDLLWTIPEGLSFEEASTISMCGLTAAQALFPRFGLPSTFSSSSPSPSLSELLPQHATPVPNNDSSSLSSASSASPISIFIYGASTSLGMFAAQLAHVAARASGRPLRLIGAASVSRHGTLRAAPYGYDVLVDYRDAYWVDKVRAATPGSRGVDYALDAISERDTVARVHDTLAEGGKYHVFRGPEGGKYDTKGLAVQPVYGAVWEGLGVEIDYGGGLIFPASPEARRFAVDFFRFLSSGAKAGEQVKLHPNPVRRMPGGLERIVPDGFALLSGLVSERGQGRGLPRRDEEGEKEYMRPISGEKLVYAIA</sequence>
<dbReference type="AlphaFoldDB" id="A0A9Q8VCB0"/>
<dbReference type="Pfam" id="PF08240">
    <property type="entry name" value="ADH_N"/>
    <property type="match status" value="1"/>
</dbReference>
<reference evidence="5" key="1">
    <citation type="submission" date="2021-11" db="EMBL/GenBank/DDBJ databases">
        <title>Purpureocillium_takamizusanense_genome.</title>
        <authorList>
            <person name="Nguyen N.-H."/>
        </authorList>
    </citation>
    <scope>NUCLEOTIDE SEQUENCE</scope>
    <source>
        <strain evidence="5">PT3</strain>
    </source>
</reference>
<evidence type="ECO:0000259" key="4">
    <source>
        <dbReference type="SMART" id="SM00829"/>
    </source>
</evidence>
<dbReference type="RefSeq" id="XP_047843118.1">
    <property type="nucleotide sequence ID" value="XM_047987134.1"/>
</dbReference>
<evidence type="ECO:0000256" key="2">
    <source>
        <dbReference type="ARBA" id="ARBA00023002"/>
    </source>
</evidence>
<name>A0A9Q8VCB0_9HYPO</name>
<gene>
    <name evidence="5" type="ORF">JDV02_005812</name>
</gene>
<dbReference type="InterPro" id="IPR047122">
    <property type="entry name" value="Trans-enoyl_RdTase-like"/>
</dbReference>
<keyword evidence="2" id="KW-0560">Oxidoreductase</keyword>
<dbReference type="InterPro" id="IPR036291">
    <property type="entry name" value="NAD(P)-bd_dom_sf"/>
</dbReference>
<keyword evidence="6" id="KW-1185">Reference proteome</keyword>
<accession>A0A9Q8VCB0</accession>
<comment type="similarity">
    <text evidence="1">Belongs to the zinc-containing alcohol dehydrogenase family.</text>
</comment>
<protein>
    <recommendedName>
        <fullName evidence="4">Enoyl reductase (ER) domain-containing protein</fullName>
    </recommendedName>
</protein>
<dbReference type="InterPro" id="IPR011032">
    <property type="entry name" value="GroES-like_sf"/>
</dbReference>
<evidence type="ECO:0000313" key="5">
    <source>
        <dbReference type="EMBL" id="UNI19637.1"/>
    </source>
</evidence>
<dbReference type="Gene3D" id="3.40.50.720">
    <property type="entry name" value="NAD(P)-binding Rossmann-like Domain"/>
    <property type="match status" value="1"/>
</dbReference>
<dbReference type="SUPFAM" id="SSF50129">
    <property type="entry name" value="GroES-like"/>
    <property type="match status" value="1"/>
</dbReference>
<evidence type="ECO:0000256" key="3">
    <source>
        <dbReference type="SAM" id="MobiDB-lite"/>
    </source>
</evidence>
<dbReference type="SUPFAM" id="SSF51735">
    <property type="entry name" value="NAD(P)-binding Rossmann-fold domains"/>
    <property type="match status" value="1"/>
</dbReference>